<sequence>MFVNREHHQRELRLYQRKVLPLERPFLYHVSHLTTTVDQVLVLQVPTSRYPHQVMNHQQVEQNLQNGSTPVNRDGAMNKPPSGSEHFNANQQDLASRSLGSAMFPDEDSEEGIFHMEVLLAVQRWFSSQGWPGGQFPIIIPHSLRCGISRKPIDDDSKAAKSGSWDTNNMKKEFKTIYDMMANLLGRAVPGIPLNNPLPSDPIERVKQVYWQHSTLLVFLKCQGACVASVKPEYLMEPRDYHLWKQMQKQLKLELVKQGEEEQADKIQEDEEELEEDVFEAVSKRAWTDILLQLLKTLILSKVTPRTLKNMALPDKSVEIPPINPDPLSSNIYSIGERILLSWLNHHYEQYRERIWKNCAKGGVPPSRWIVNYDFDLLDGLVIGAVLGAHMPFLVKTHLQDMYTHPNTAEQCLHNALKIVSAMRYAGLDYDIQAIDITDPNPIALLLLCSHLYQRLPQYLPKGTIEFTGGLHAIVHRQVKLSNPSNKPLIYQVMVAGLDSRDFRVPKGEYITVAPKSTLPLTVEFKSRFLRPAEATLVLVGRRQGSAVGSTLTFNLRTQIDNISPSITVKCASPCYELNRINLTVTNPFPEGGEFHIVLVESSGNLLNPNNQSNMVKPREKRRKRVKARVDHGQARPETPPTPPPPKVSDALDLKKEDDAPMMSAFYSPESSIFLDANSSANVDIHFLPFNIGERQCSVIFLNESIGEFLYSIEATSELPLPSPVPFIKSQHSVRISSAAAAGEGRGIYGGDDRIVYWKCESGQTLKENLMIPIVNRAKEKALLMAAQQRMTEKERKRRIATDTISTSSVMSKTIALLSNNADRIITEAKTNVVNGEVMDVEVDSEFYILPKAFSIPPPDTGKSKNASVVHNGLRSDVPCIELPIKFKGTDPGHYPCQITLRGQDDVRVYKIECTVNPEGSTAEITFKAPVHQSVTQDIPIVNVTNHDWPLVASIEGMGFIGPPSILAKAYQTTKYPLMFRPQNEGKIQGKLVLSNTEDGTDHVFHLLGKPMKPLALDHVTLHCEAKKGGTFSLNIPNVTKKKLCYRVESDLPFVTGNASISVLPGKTGIYNMSYNPTRRGIFKGIIAFIAGKNPVVEVDSDGDEINDEDEETRKYHGYRIWYSLEITAKPPAPERIMSITCACQKKAVVEVIVRNPTPVDVTLDVKIEGRDLHGPSSITLGAGEKDVYTLTFSPAIIGKQRAGLVFYHELTGEFWYDLRLTAEPPSQTTLPHMECELGRWTKQNILLDNPTEETLELIPTISNSNNFSLERDNERPIILRPMSQIEVPIHFMPSTLGQGDHIAKVIFNSEQLGEWVFVASGTGLIPQPQDAVSVFTDVGSNTTLIIPFRNPMDHAVLVDILLKDNNAQMEQIMNGYPSAESAFCLLLKHQTAIRVGPKSTLDIPICFAPTEMTKYEALCSLVVRKEDGGRWQFAPKDSNGYQLSKSGSEGLTEIRWLYPIQGIPESKPVEKSHGVSIECKARDRVEERLEVTLSGVAPSSSGPQKSIFTRSITPKKSVTKDT</sequence>
<gene>
    <name evidence="4" type="ORF">KUTeg_007774</name>
</gene>
<feature type="domain" description="Calponin-homology (CH)" evidence="3">
    <location>
        <begin position="334"/>
        <end position="457"/>
    </location>
</feature>
<keyword evidence="1" id="KW-0175">Coiled coil</keyword>
<dbReference type="InterPro" id="IPR056343">
    <property type="entry name" value="CFAP47_dom"/>
</dbReference>
<dbReference type="Proteomes" id="UP001217089">
    <property type="component" value="Unassembled WGS sequence"/>
</dbReference>
<evidence type="ECO:0000313" key="5">
    <source>
        <dbReference type="Proteomes" id="UP001217089"/>
    </source>
</evidence>
<dbReference type="InterPro" id="IPR001715">
    <property type="entry name" value="CH_dom"/>
</dbReference>
<reference evidence="4 5" key="1">
    <citation type="submission" date="2022-12" db="EMBL/GenBank/DDBJ databases">
        <title>Chromosome-level genome of Tegillarca granosa.</title>
        <authorList>
            <person name="Kim J."/>
        </authorList>
    </citation>
    <scope>NUCLEOTIDE SEQUENCE [LARGE SCALE GENOMIC DNA]</scope>
    <source>
        <strain evidence="4">Teg-2019</strain>
        <tissue evidence="4">Adductor muscle</tissue>
    </source>
</reference>
<dbReference type="PROSITE" id="PS50021">
    <property type="entry name" value="CH"/>
    <property type="match status" value="1"/>
</dbReference>
<evidence type="ECO:0000256" key="1">
    <source>
        <dbReference type="SAM" id="Coils"/>
    </source>
</evidence>
<feature type="region of interest" description="Disordered" evidence="2">
    <location>
        <begin position="608"/>
        <end position="652"/>
    </location>
</feature>
<dbReference type="Pfam" id="PF24529">
    <property type="entry name" value="CFAP47"/>
    <property type="match status" value="1"/>
</dbReference>
<accession>A0ABQ9FE74</accession>
<organism evidence="4 5">
    <name type="scientific">Tegillarca granosa</name>
    <name type="common">Malaysian cockle</name>
    <name type="synonym">Anadara granosa</name>
    <dbReference type="NCBI Taxonomy" id="220873"/>
    <lineage>
        <taxon>Eukaryota</taxon>
        <taxon>Metazoa</taxon>
        <taxon>Spiralia</taxon>
        <taxon>Lophotrochozoa</taxon>
        <taxon>Mollusca</taxon>
        <taxon>Bivalvia</taxon>
        <taxon>Autobranchia</taxon>
        <taxon>Pteriomorphia</taxon>
        <taxon>Arcoida</taxon>
        <taxon>Arcoidea</taxon>
        <taxon>Arcidae</taxon>
        <taxon>Tegillarca</taxon>
    </lineage>
</organism>
<evidence type="ECO:0000259" key="3">
    <source>
        <dbReference type="PROSITE" id="PS50021"/>
    </source>
</evidence>
<feature type="compositionally biased region" description="Pro residues" evidence="2">
    <location>
        <begin position="638"/>
        <end position="647"/>
    </location>
</feature>
<evidence type="ECO:0000313" key="4">
    <source>
        <dbReference type="EMBL" id="KAJ8315624.1"/>
    </source>
</evidence>
<dbReference type="CDD" id="cd21218">
    <property type="entry name" value="CH_PLS_FIM_rpt2"/>
    <property type="match status" value="1"/>
</dbReference>
<name>A0ABQ9FE74_TEGGR</name>
<feature type="region of interest" description="Disordered" evidence="2">
    <location>
        <begin position="65"/>
        <end position="88"/>
    </location>
</feature>
<dbReference type="Gene3D" id="1.10.418.10">
    <property type="entry name" value="Calponin-like domain"/>
    <property type="match status" value="1"/>
</dbReference>
<proteinExistence type="predicted"/>
<dbReference type="EMBL" id="JARBDR010000337">
    <property type="protein sequence ID" value="KAJ8315624.1"/>
    <property type="molecule type" value="Genomic_DNA"/>
</dbReference>
<feature type="region of interest" description="Disordered" evidence="2">
    <location>
        <begin position="1496"/>
        <end position="1523"/>
    </location>
</feature>
<evidence type="ECO:0000256" key="2">
    <source>
        <dbReference type="SAM" id="MobiDB-lite"/>
    </source>
</evidence>
<dbReference type="SUPFAM" id="SSF47576">
    <property type="entry name" value="Calponin-homology domain, CH-domain"/>
    <property type="match status" value="1"/>
</dbReference>
<dbReference type="PANTHER" id="PTHR45912:SF3">
    <property type="entry name" value="CILIA- AND FLAGELLA-ASSOCIATED PROTEIN 47"/>
    <property type="match status" value="1"/>
</dbReference>
<comment type="caution">
    <text evidence="4">The sequence shown here is derived from an EMBL/GenBank/DDBJ whole genome shotgun (WGS) entry which is preliminary data.</text>
</comment>
<protein>
    <recommendedName>
        <fullName evidence="3">Calponin-homology (CH) domain-containing protein</fullName>
    </recommendedName>
</protein>
<feature type="compositionally biased region" description="Polar residues" evidence="2">
    <location>
        <begin position="1498"/>
        <end position="1517"/>
    </location>
</feature>
<dbReference type="InterPro" id="IPR036872">
    <property type="entry name" value="CH_dom_sf"/>
</dbReference>
<dbReference type="PANTHER" id="PTHR45912">
    <property type="entry name" value="CILIA- AND FLAGELLA-ASSOCIATED PROTEIN 47"/>
    <property type="match status" value="1"/>
</dbReference>
<keyword evidence="5" id="KW-1185">Reference proteome</keyword>
<feature type="coiled-coil region" evidence="1">
    <location>
        <begin position="257"/>
        <end position="284"/>
    </location>
</feature>